<sequence>MCKKKIHKIFMSLLFNTLIFSSVIGFKAYGQNLETEFNDILNEYKNENIIVENGLSLSVNDTLNLSQYPNWNISDDSIANISDDGILTAKNDGTTYISQKIGDTVYIAEISVTNDLDLISSYRASKDSSLDRTYYKVFLDPGHGGSDPGAIANGIYEDELNLTIAKKVQNLLENQGIEVEMSRTSDIFLTLMQRAELANDYNGDIFISIHNNAFSSSSAYGIETYYTASKSASKNLATPIQNSMVSETGGYNRGVKTADYVVTKNTTMPASLVEGGFLTNPSEAAKLKTDDYQNKLAKGIADGIVKYLKTNVKLGTSNNNVVNSTTQNKIGTVTASSSLNIRSGAGTNYSIIGSLPSKASVQILETLNGWYKIKYNNLTGYVSSQYVSVNTSSDASSNSPSTQNKVGTVTASSSLNIRSGAGTNYSIIGSLPSKASVQILETLNGWYKIKYNNLTGYVSSQYISVNTGSDTSSSSASTQNKVGTVTANPSLNIRSGAGTNYSIIGSLPSKASVQILETLNGWYKIKFNNTTGYVSNQYIQVQ</sequence>
<keyword evidence="2" id="KW-1185">Reference proteome</keyword>
<organism evidence="1 2">
    <name type="scientific">Candidatus Sarcina troglodytae</name>
    <dbReference type="NCBI Taxonomy" id="2726954"/>
    <lineage>
        <taxon>Bacteria</taxon>
        <taxon>Bacillati</taxon>
        <taxon>Bacillota</taxon>
        <taxon>Clostridia</taxon>
        <taxon>Eubacteriales</taxon>
        <taxon>Clostridiaceae</taxon>
        <taxon>Sarcina</taxon>
    </lineage>
</organism>
<dbReference type="Proteomes" id="UP000594603">
    <property type="component" value="Chromosome"/>
</dbReference>
<dbReference type="EMBL" id="CP051754">
    <property type="protein sequence ID" value="QPJ84503.1"/>
    <property type="molecule type" value="Genomic_DNA"/>
</dbReference>
<protein>
    <submittedName>
        <fullName evidence="1">SH3 domain-containing protein</fullName>
    </submittedName>
</protein>
<name>A0ACD1BAW7_9CLOT</name>
<accession>A0ACD1BAW7</accession>
<reference evidence="1" key="1">
    <citation type="submission" date="2020-04" db="EMBL/GenBank/DDBJ databases">
        <title>A novel bacterium ('Candidatus Sarcina troglodytae' sp. nov.) linked to a protracted, uniformly lethal epizootic among sanctuary western chimpanzees (Pan troglodytes verus) in Sierra Leone.</title>
        <authorList>
            <person name="Owens L.A."/>
            <person name="Colitti B."/>
            <person name="Hirji I."/>
            <person name="Pizaro A."/>
            <person name="Jaffe J.E."/>
            <person name="Moittie S."/>
            <person name="Bishop-Lilly K.A."/>
            <person name="Estrella L.A."/>
            <person name="Voegtly L.J."/>
            <person name="Kuhn J.H."/>
            <person name="Suen G."/>
            <person name="Deblois C.L."/>
            <person name="Dunn C."/>
            <person name="Juan-Salles C."/>
            <person name="Goldberg T.L."/>
        </authorList>
    </citation>
    <scope>NUCLEOTIDE SEQUENCE</scope>
    <source>
        <strain evidence="1">JB2</strain>
    </source>
</reference>
<evidence type="ECO:0000313" key="2">
    <source>
        <dbReference type="Proteomes" id="UP000594603"/>
    </source>
</evidence>
<gene>
    <name evidence="1" type="ORF">HH195_00620</name>
</gene>
<proteinExistence type="predicted"/>
<evidence type="ECO:0000313" key="1">
    <source>
        <dbReference type="EMBL" id="QPJ84503.1"/>
    </source>
</evidence>